<name>A0A2U2PLN8_9SPHI</name>
<dbReference type="PANTHER" id="PTHR33446">
    <property type="entry name" value="PROTEIN TONB-RELATED"/>
    <property type="match status" value="1"/>
</dbReference>
<dbReference type="Pfam" id="PF05569">
    <property type="entry name" value="Peptidase_M56"/>
    <property type="match status" value="1"/>
</dbReference>
<keyword evidence="7" id="KW-0653">Protein transport</keyword>
<dbReference type="PROSITE" id="PS52015">
    <property type="entry name" value="TONB_CTD"/>
    <property type="match status" value="1"/>
</dbReference>
<evidence type="ECO:0000259" key="11">
    <source>
        <dbReference type="PROSITE" id="PS52015"/>
    </source>
</evidence>
<gene>
    <name evidence="12" type="ORF">DDR33_00080</name>
</gene>
<dbReference type="InterPro" id="IPR006260">
    <property type="entry name" value="TonB/TolA_C"/>
</dbReference>
<evidence type="ECO:0000256" key="7">
    <source>
        <dbReference type="ARBA" id="ARBA00022927"/>
    </source>
</evidence>
<dbReference type="InterPro" id="IPR008756">
    <property type="entry name" value="Peptidase_M56"/>
</dbReference>
<dbReference type="Pfam" id="PF03544">
    <property type="entry name" value="TonB_C"/>
    <property type="match status" value="1"/>
</dbReference>
<keyword evidence="9 10" id="KW-0472">Membrane</keyword>
<evidence type="ECO:0000256" key="2">
    <source>
        <dbReference type="ARBA" id="ARBA00006555"/>
    </source>
</evidence>
<comment type="similarity">
    <text evidence="2">Belongs to the TonB family.</text>
</comment>
<keyword evidence="8 10" id="KW-1133">Transmembrane helix</keyword>
<evidence type="ECO:0000256" key="6">
    <source>
        <dbReference type="ARBA" id="ARBA00022692"/>
    </source>
</evidence>
<keyword evidence="13" id="KW-1185">Reference proteome</keyword>
<evidence type="ECO:0000256" key="9">
    <source>
        <dbReference type="ARBA" id="ARBA00023136"/>
    </source>
</evidence>
<dbReference type="PANTHER" id="PTHR33446:SF2">
    <property type="entry name" value="PROTEIN TONB"/>
    <property type="match status" value="1"/>
</dbReference>
<keyword evidence="5" id="KW-0997">Cell inner membrane</keyword>
<feature type="domain" description="TonB C-terminal" evidence="11">
    <location>
        <begin position="247"/>
        <end position="341"/>
    </location>
</feature>
<dbReference type="AlphaFoldDB" id="A0A2U2PLN8"/>
<dbReference type="Gene3D" id="3.30.1150.10">
    <property type="match status" value="1"/>
</dbReference>
<evidence type="ECO:0000256" key="5">
    <source>
        <dbReference type="ARBA" id="ARBA00022519"/>
    </source>
</evidence>
<comment type="caution">
    <text evidence="12">The sequence shown here is derived from an EMBL/GenBank/DDBJ whole genome shotgun (WGS) entry which is preliminary data.</text>
</comment>
<evidence type="ECO:0000256" key="8">
    <source>
        <dbReference type="ARBA" id="ARBA00022989"/>
    </source>
</evidence>
<dbReference type="SUPFAM" id="SSF74653">
    <property type="entry name" value="TolA/TonB C-terminal domain"/>
    <property type="match status" value="1"/>
</dbReference>
<evidence type="ECO:0000256" key="1">
    <source>
        <dbReference type="ARBA" id="ARBA00004383"/>
    </source>
</evidence>
<keyword evidence="3" id="KW-0813">Transport</keyword>
<proteinExistence type="inferred from homology"/>
<accession>A0A2U2PLN8</accession>
<dbReference type="GO" id="GO:0055085">
    <property type="term" value="P:transmembrane transport"/>
    <property type="evidence" value="ECO:0007669"/>
    <property type="project" value="InterPro"/>
</dbReference>
<dbReference type="GO" id="GO:0098797">
    <property type="term" value="C:plasma membrane protein complex"/>
    <property type="evidence" value="ECO:0007669"/>
    <property type="project" value="TreeGrafter"/>
</dbReference>
<dbReference type="InterPro" id="IPR051045">
    <property type="entry name" value="TonB-dependent_transducer"/>
</dbReference>
<comment type="subcellular location">
    <subcellularLocation>
        <location evidence="1">Cell inner membrane</location>
        <topology evidence="1">Single-pass membrane protein</topology>
        <orientation evidence="1">Periplasmic side</orientation>
    </subcellularLocation>
</comment>
<dbReference type="Proteomes" id="UP000245647">
    <property type="component" value="Unassembled WGS sequence"/>
</dbReference>
<evidence type="ECO:0000256" key="4">
    <source>
        <dbReference type="ARBA" id="ARBA00022475"/>
    </source>
</evidence>
<organism evidence="12 13">
    <name type="scientific">Pararcticibacter amylolyticus</name>
    <dbReference type="NCBI Taxonomy" id="2173175"/>
    <lineage>
        <taxon>Bacteria</taxon>
        <taxon>Pseudomonadati</taxon>
        <taxon>Bacteroidota</taxon>
        <taxon>Sphingobacteriia</taxon>
        <taxon>Sphingobacteriales</taxon>
        <taxon>Sphingobacteriaceae</taxon>
        <taxon>Pararcticibacter</taxon>
    </lineage>
</organism>
<feature type="transmembrane region" description="Helical" evidence="10">
    <location>
        <begin position="28"/>
        <end position="46"/>
    </location>
</feature>
<keyword evidence="6 10" id="KW-0812">Transmembrane</keyword>
<keyword evidence="4" id="KW-1003">Cell membrane</keyword>
<evidence type="ECO:0000256" key="10">
    <source>
        <dbReference type="SAM" id="Phobius"/>
    </source>
</evidence>
<evidence type="ECO:0000256" key="3">
    <source>
        <dbReference type="ARBA" id="ARBA00022448"/>
    </source>
</evidence>
<protein>
    <recommendedName>
        <fullName evidence="11">TonB C-terminal domain-containing protein</fullName>
    </recommendedName>
</protein>
<dbReference type="NCBIfam" id="TIGR01352">
    <property type="entry name" value="tonB_Cterm"/>
    <property type="match status" value="1"/>
</dbReference>
<dbReference type="EMBL" id="QEAS01000001">
    <property type="protein sequence ID" value="PWG82311.1"/>
    <property type="molecule type" value="Genomic_DNA"/>
</dbReference>
<dbReference type="InterPro" id="IPR037682">
    <property type="entry name" value="TonB_C"/>
</dbReference>
<reference evidence="12 13" key="1">
    <citation type="submission" date="2018-04" db="EMBL/GenBank/DDBJ databases">
        <title>Pedobacter chongqingensis sp. nov., isolated from a rottenly hemp rope.</title>
        <authorList>
            <person name="Cai Y."/>
        </authorList>
    </citation>
    <scope>NUCLEOTIDE SEQUENCE [LARGE SCALE GENOMIC DNA]</scope>
    <source>
        <strain evidence="12 13">FJ4-8</strain>
    </source>
</reference>
<evidence type="ECO:0000313" key="12">
    <source>
        <dbReference type="EMBL" id="PWG82311.1"/>
    </source>
</evidence>
<feature type="transmembrane region" description="Helical" evidence="10">
    <location>
        <begin position="185"/>
        <end position="206"/>
    </location>
</feature>
<dbReference type="GO" id="GO:0015031">
    <property type="term" value="P:protein transport"/>
    <property type="evidence" value="ECO:0007669"/>
    <property type="project" value="UniProtKB-KW"/>
</dbReference>
<dbReference type="GO" id="GO:0031992">
    <property type="term" value="F:energy transducer activity"/>
    <property type="evidence" value="ECO:0007669"/>
    <property type="project" value="TreeGrafter"/>
</dbReference>
<sequence>MYQAARSVKTIYLTPANVLLQEQNDTNWLLVIYVSGMALFLGRFLLRLFSALRYRPSEATQPYSFFHRIVVPDHIKVKEPVMKHEEIHVKQWHSADIILFELISAVNWFNPVTYLYKKSIRSVHEFIADGSAVKKAGSVSDYSLLLLGETLGTPASFLANNFFNESLLKKRIIMLTKTKSKKSALIKYGLTAPLFLLMIIFSSATLDAGSVIRKTRINVDTAGKSTAAGDTSIHDFAAIDVLPNFPGGMPMFYQYVSKEFKYPLEAQKNKITGRLIINFVVEKDGSLNGIRVLRDLGNGLGEEAVKMLKNSPKWVPGTQNGKPVRVMYTLPIMVQPKPETSTPPKQ</sequence>
<evidence type="ECO:0000313" key="13">
    <source>
        <dbReference type="Proteomes" id="UP000245647"/>
    </source>
</evidence>